<accession>A0A5C6CQ44</accession>
<dbReference type="RefSeq" id="WP_197168984.1">
    <property type="nucleotide sequence ID" value="NZ_SJPT01000001.1"/>
</dbReference>
<dbReference type="AlphaFoldDB" id="A0A5C6CQ44"/>
<keyword evidence="1" id="KW-1133">Transmembrane helix</keyword>
<feature type="transmembrane region" description="Helical" evidence="1">
    <location>
        <begin position="37"/>
        <end position="60"/>
    </location>
</feature>
<evidence type="ECO:0000313" key="3">
    <source>
        <dbReference type="Proteomes" id="UP000316304"/>
    </source>
</evidence>
<gene>
    <name evidence="2" type="ORF">Pla52o_09320</name>
</gene>
<feature type="transmembrane region" description="Helical" evidence="1">
    <location>
        <begin position="110"/>
        <end position="130"/>
    </location>
</feature>
<keyword evidence="1" id="KW-0812">Transmembrane</keyword>
<reference evidence="2 3" key="1">
    <citation type="submission" date="2019-02" db="EMBL/GenBank/DDBJ databases">
        <title>Deep-cultivation of Planctomycetes and their phenomic and genomic characterization uncovers novel biology.</title>
        <authorList>
            <person name="Wiegand S."/>
            <person name="Jogler M."/>
            <person name="Boedeker C."/>
            <person name="Pinto D."/>
            <person name="Vollmers J."/>
            <person name="Rivas-Marin E."/>
            <person name="Kohn T."/>
            <person name="Peeters S.H."/>
            <person name="Heuer A."/>
            <person name="Rast P."/>
            <person name="Oberbeckmann S."/>
            <person name="Bunk B."/>
            <person name="Jeske O."/>
            <person name="Meyerdierks A."/>
            <person name="Storesund J.E."/>
            <person name="Kallscheuer N."/>
            <person name="Luecker S."/>
            <person name="Lage O.M."/>
            <person name="Pohl T."/>
            <person name="Merkel B.J."/>
            <person name="Hornburger P."/>
            <person name="Mueller R.-W."/>
            <person name="Bruemmer F."/>
            <person name="Labrenz M."/>
            <person name="Spormann A.M."/>
            <person name="Op Den Camp H."/>
            <person name="Overmann J."/>
            <person name="Amann R."/>
            <person name="Jetten M.S.M."/>
            <person name="Mascher T."/>
            <person name="Medema M.H."/>
            <person name="Devos D.P."/>
            <person name="Kaster A.-K."/>
            <person name="Ovreas L."/>
            <person name="Rohde M."/>
            <person name="Galperin M.Y."/>
            <person name="Jogler C."/>
        </authorList>
    </citation>
    <scope>NUCLEOTIDE SEQUENCE [LARGE SCALE GENOMIC DNA]</scope>
    <source>
        <strain evidence="2 3">Pla52o</strain>
    </source>
</reference>
<evidence type="ECO:0000313" key="2">
    <source>
        <dbReference type="EMBL" id="TWU27073.1"/>
    </source>
</evidence>
<protein>
    <submittedName>
        <fullName evidence="2">Uncharacterized protein</fullName>
    </submittedName>
</protein>
<name>A0A5C6CQ44_9BACT</name>
<feature type="transmembrane region" description="Helical" evidence="1">
    <location>
        <begin position="72"/>
        <end position="98"/>
    </location>
</feature>
<sequence length="144" mass="15146">MIKLAIRICLLVTVVCTAVLAVTALPSLTGGHLSGKALIVHMMASGGVVTALPILGILMIGQAIGTQQSNTLLQLGFWLTLVTGLLSIASVFMCMLPMASTLTMHTLVEIHGYTGFAMVPAVTLLTLGMIRCRRMHSIRSTTPG</sequence>
<evidence type="ECO:0000256" key="1">
    <source>
        <dbReference type="SAM" id="Phobius"/>
    </source>
</evidence>
<organism evidence="2 3">
    <name type="scientific">Novipirellula galeiformis</name>
    <dbReference type="NCBI Taxonomy" id="2528004"/>
    <lineage>
        <taxon>Bacteria</taxon>
        <taxon>Pseudomonadati</taxon>
        <taxon>Planctomycetota</taxon>
        <taxon>Planctomycetia</taxon>
        <taxon>Pirellulales</taxon>
        <taxon>Pirellulaceae</taxon>
        <taxon>Novipirellula</taxon>
    </lineage>
</organism>
<keyword evidence="3" id="KW-1185">Reference proteome</keyword>
<dbReference type="Proteomes" id="UP000316304">
    <property type="component" value="Unassembled WGS sequence"/>
</dbReference>
<comment type="caution">
    <text evidence="2">The sequence shown here is derived from an EMBL/GenBank/DDBJ whole genome shotgun (WGS) entry which is preliminary data.</text>
</comment>
<dbReference type="EMBL" id="SJPT01000001">
    <property type="protein sequence ID" value="TWU27073.1"/>
    <property type="molecule type" value="Genomic_DNA"/>
</dbReference>
<proteinExistence type="predicted"/>
<keyword evidence="1" id="KW-0472">Membrane</keyword>